<dbReference type="CDD" id="cd17327">
    <property type="entry name" value="MFS_FEN2_like"/>
    <property type="match status" value="1"/>
</dbReference>
<proteinExistence type="predicted"/>
<feature type="compositionally biased region" description="Pro residues" evidence="6">
    <location>
        <begin position="643"/>
        <end position="654"/>
    </location>
</feature>
<evidence type="ECO:0000256" key="1">
    <source>
        <dbReference type="ARBA" id="ARBA00004141"/>
    </source>
</evidence>
<evidence type="ECO:0000256" key="3">
    <source>
        <dbReference type="ARBA" id="ARBA00022692"/>
    </source>
</evidence>
<feature type="compositionally biased region" description="Polar residues" evidence="6">
    <location>
        <begin position="655"/>
        <end position="666"/>
    </location>
</feature>
<dbReference type="InterPro" id="IPR020846">
    <property type="entry name" value="MFS_dom"/>
</dbReference>
<dbReference type="Gene3D" id="1.20.1250.20">
    <property type="entry name" value="MFS general substrate transporter like domains"/>
    <property type="match status" value="2"/>
</dbReference>
<feature type="domain" description="Major facilitator superfamily (MFS) profile" evidence="8">
    <location>
        <begin position="712"/>
        <end position="1129"/>
    </location>
</feature>
<dbReference type="GeneID" id="73345571"/>
<keyword evidence="5 7" id="KW-0472">Membrane</keyword>
<dbReference type="SUPFAM" id="SSF103473">
    <property type="entry name" value="MFS general substrate transporter"/>
    <property type="match status" value="1"/>
</dbReference>
<feature type="transmembrane region" description="Helical" evidence="7">
    <location>
        <begin position="984"/>
        <end position="1001"/>
    </location>
</feature>
<dbReference type="KEGG" id="clup:CLUP02_11594"/>
<evidence type="ECO:0000256" key="6">
    <source>
        <dbReference type="SAM" id="MobiDB-lite"/>
    </source>
</evidence>
<feature type="transmembrane region" description="Helical" evidence="7">
    <location>
        <begin position="838"/>
        <end position="859"/>
    </location>
</feature>
<gene>
    <name evidence="9" type="ORF">CLUP02_11594</name>
</gene>
<feature type="region of interest" description="Disordered" evidence="6">
    <location>
        <begin position="1215"/>
        <end position="1236"/>
    </location>
</feature>
<dbReference type="FunFam" id="1.20.1250.20:FF:000034">
    <property type="entry name" value="MFS general substrate transporter"/>
    <property type="match status" value="1"/>
</dbReference>
<feature type="transmembrane region" description="Helical" evidence="7">
    <location>
        <begin position="1101"/>
        <end position="1122"/>
    </location>
</feature>
<feature type="compositionally biased region" description="Polar residues" evidence="6">
    <location>
        <begin position="147"/>
        <end position="157"/>
    </location>
</feature>
<organism evidence="9 10">
    <name type="scientific">Colletotrichum lupini</name>
    <dbReference type="NCBI Taxonomy" id="145971"/>
    <lineage>
        <taxon>Eukaryota</taxon>
        <taxon>Fungi</taxon>
        <taxon>Dikarya</taxon>
        <taxon>Ascomycota</taxon>
        <taxon>Pezizomycotina</taxon>
        <taxon>Sordariomycetes</taxon>
        <taxon>Hypocreomycetidae</taxon>
        <taxon>Glomerellales</taxon>
        <taxon>Glomerellaceae</taxon>
        <taxon>Colletotrichum</taxon>
        <taxon>Colletotrichum acutatum species complex</taxon>
    </lineage>
</organism>
<protein>
    <submittedName>
        <fullName evidence="9">Major facilitator superfamily transporter</fullName>
    </submittedName>
</protein>
<dbReference type="PROSITE" id="PS50850">
    <property type="entry name" value="MFS"/>
    <property type="match status" value="1"/>
</dbReference>
<feature type="transmembrane region" description="Helical" evidence="7">
    <location>
        <begin position="778"/>
        <end position="800"/>
    </location>
</feature>
<dbReference type="InterPro" id="IPR036259">
    <property type="entry name" value="MFS_trans_sf"/>
</dbReference>
<evidence type="ECO:0000256" key="5">
    <source>
        <dbReference type="ARBA" id="ARBA00023136"/>
    </source>
</evidence>
<feature type="transmembrane region" description="Helical" evidence="7">
    <location>
        <begin position="748"/>
        <end position="771"/>
    </location>
</feature>
<dbReference type="RefSeq" id="XP_049147706.1">
    <property type="nucleotide sequence ID" value="XM_049290561.1"/>
</dbReference>
<keyword evidence="3 7" id="KW-0812">Transmembrane</keyword>
<evidence type="ECO:0000259" key="8">
    <source>
        <dbReference type="PROSITE" id="PS50850"/>
    </source>
</evidence>
<keyword evidence="4 7" id="KW-1133">Transmembrane helix</keyword>
<reference evidence="9" key="1">
    <citation type="journal article" date="2021" name="Mol. Plant Microbe Interact.">
        <title>Complete Genome Sequence of the Plant-Pathogenic Fungus Colletotrichum lupini.</title>
        <authorList>
            <person name="Baroncelli R."/>
            <person name="Pensec F."/>
            <person name="Da Lio D."/>
            <person name="Boufleur T."/>
            <person name="Vicente I."/>
            <person name="Sarrocco S."/>
            <person name="Picot A."/>
            <person name="Baraldi E."/>
            <person name="Sukno S."/>
            <person name="Thon M."/>
            <person name="Le Floch G."/>
        </authorList>
    </citation>
    <scope>NUCLEOTIDE SEQUENCE</scope>
    <source>
        <strain evidence="9">IMI 504893</strain>
    </source>
</reference>
<feature type="transmembrane region" description="Helical" evidence="7">
    <location>
        <begin position="1068"/>
        <end position="1089"/>
    </location>
</feature>
<dbReference type="GO" id="GO:0022857">
    <property type="term" value="F:transmembrane transporter activity"/>
    <property type="evidence" value="ECO:0007669"/>
    <property type="project" value="InterPro"/>
</dbReference>
<dbReference type="Pfam" id="PF07690">
    <property type="entry name" value="MFS_1"/>
    <property type="match status" value="1"/>
</dbReference>
<evidence type="ECO:0000256" key="2">
    <source>
        <dbReference type="ARBA" id="ARBA00022448"/>
    </source>
</evidence>
<feature type="transmembrane region" description="Helical" evidence="7">
    <location>
        <begin position="943"/>
        <end position="964"/>
    </location>
</feature>
<keyword evidence="2" id="KW-0813">Transport</keyword>
<feature type="transmembrane region" description="Helical" evidence="7">
    <location>
        <begin position="871"/>
        <end position="893"/>
    </location>
</feature>
<sequence length="1291" mass="142465">MKFSRQKPPPKAPSSQSGISGNGGACRRSTPALSAMTQLGWSSWAPAGLTFCRLATPVHSTGLSRGLSIAFFARQYVIMKFHCTKRPQLTSNTVWACIVSSSAARMPAMLEAFMSCSGQVEFDQCQWSNKSRTPSLEVQLSASSRSLKRTIQSMDSEASSRPESLEHESRDYSRRLMVGAAQRRPVGLRQRTIDGFLPCPELRALLTASLAPGADCQARASGPVTAGSGPDAAPTWISLRLPSVHSSSDEYSAPTDHRSAQRPIMITSILCQGPWCCSMPSRDKTYYPGDVQRRRCGQHLWAHLLTNPQVTSFFEPAICLNHARGRTSVHCSHGPAYSDYQRLMCGAAICITSKSHRKTSSTEQAALLAIQPRHTVFLVPLGGVRATTAQILSNGVTLVLTPFPVPLRLAGRAEWLASSWGTVNQLLLTELTADPAVLLFRSKCRPSNQACPASARPNARAPRTQINACCGRLHWQALTLSGKAFDADEMRPLSHLPVTSPSMESEYAVNPTILDYLASHHGLRHVREINRCARVSDVFPLASLASFEKQILLLRFITPLESGASTSLDRVLCSTSNVEPPMATNDKPLVPLQRFGYQSQRRFHCRVYPEGRLPVMGQVALTFPTSRRRGQHLGYHPKLIRSPPEPAFTQPSPPHLTTSIHPTTMSDTEKAAASHTSDQGTQDIPRDPDAHLSEEERLEVERKLVRRLDWILIPWLCILYLLAFLDRTNIGNAKIAGLNKDLGLTSSMYNSSLTIFFVSYAVFEPLTNILLKKLRPSIFIPIIMILWGASMTGMGFVHNWSGLMAARWFLGLTEAGLFPGVNYYLSCWYKRSEFGIRAAVFFSAAAISGSFGGALAAGIEQMAGVGGRPGWAWIFILEGLLTVVFGVASFWMVHDFPDEAKFLSDDDRARVIRRLKMDQQASANHEEFKMTFFWQAVKDWKMWLGMVIYMGCDMPLYAFSLFLPTIVNELGWNTSIVRSQLMTVPPYAAAAIFTIFIGYVADRTKQRGLCNIGVSLIGMVGFCMLIATESAQVKYAGTFLGALGIYPCIANTITWVANSNEGVYKRGVVLGFVIGWGNLNGIVSSNIYFHGPRFPEGHGVVLAYMSIFLCGGSALMTTLLRIENKKRRQGKRDHWVENKSEKEIEALGDKRPDFQYTLRMDDICTGGNVLWPKRCTDVIADVSLSLLSFKPKASCTRCNGNPSLREAMTIYKSQIDSRSHESVPRSDAGPIMQSGRLTVDGPPNLTTFKTLQHTATNLPIRRRVVPPTTIARPSQKLENTSIGSVTLLHIT</sequence>
<dbReference type="EMBL" id="CP019478">
    <property type="protein sequence ID" value="UQC86094.1"/>
    <property type="molecule type" value="Genomic_DNA"/>
</dbReference>
<feature type="compositionally biased region" description="Basic and acidic residues" evidence="6">
    <location>
        <begin position="684"/>
        <end position="695"/>
    </location>
</feature>
<evidence type="ECO:0000313" key="10">
    <source>
        <dbReference type="Proteomes" id="UP000830671"/>
    </source>
</evidence>
<evidence type="ECO:0000313" key="9">
    <source>
        <dbReference type="EMBL" id="UQC86094.1"/>
    </source>
</evidence>
<dbReference type="FunFam" id="1.20.1250.20:FF:000068">
    <property type="entry name" value="MFS general substrate transporter"/>
    <property type="match status" value="1"/>
</dbReference>
<evidence type="ECO:0000256" key="4">
    <source>
        <dbReference type="ARBA" id="ARBA00022989"/>
    </source>
</evidence>
<accession>A0A9Q8WJW8</accession>
<name>A0A9Q8WJW8_9PEZI</name>
<dbReference type="GO" id="GO:0016020">
    <property type="term" value="C:membrane"/>
    <property type="evidence" value="ECO:0007669"/>
    <property type="project" value="UniProtKB-SubCell"/>
</dbReference>
<feature type="region of interest" description="Disordered" evidence="6">
    <location>
        <begin position="1"/>
        <end position="26"/>
    </location>
</feature>
<feature type="transmembrane region" description="Helical" evidence="7">
    <location>
        <begin position="707"/>
        <end position="725"/>
    </location>
</feature>
<feature type="transmembrane region" description="Helical" evidence="7">
    <location>
        <begin position="1033"/>
        <end position="1056"/>
    </location>
</feature>
<feature type="region of interest" description="Disordered" evidence="6">
    <location>
        <begin position="147"/>
        <end position="170"/>
    </location>
</feature>
<feature type="region of interest" description="Disordered" evidence="6">
    <location>
        <begin position="635"/>
        <end position="695"/>
    </location>
</feature>
<keyword evidence="10" id="KW-1185">Reference proteome</keyword>
<evidence type="ECO:0000256" key="7">
    <source>
        <dbReference type="SAM" id="Phobius"/>
    </source>
</evidence>
<feature type="transmembrane region" description="Helical" evidence="7">
    <location>
        <begin position="1008"/>
        <end position="1027"/>
    </location>
</feature>
<dbReference type="PANTHER" id="PTHR43791:SF19">
    <property type="entry name" value="TRANSPORTER, PUTATIVE (AFU_ORTHOLOGUE AFUA_1G01812)-RELATED"/>
    <property type="match status" value="1"/>
</dbReference>
<comment type="subcellular location">
    <subcellularLocation>
        <location evidence="1">Membrane</location>
        <topology evidence="1">Multi-pass membrane protein</topology>
    </subcellularLocation>
</comment>
<dbReference type="Proteomes" id="UP000830671">
    <property type="component" value="Chromosome 6"/>
</dbReference>
<dbReference type="PANTHER" id="PTHR43791">
    <property type="entry name" value="PERMEASE-RELATED"/>
    <property type="match status" value="1"/>
</dbReference>
<dbReference type="InterPro" id="IPR011701">
    <property type="entry name" value="MFS"/>
</dbReference>
<feature type="compositionally biased region" description="Basic and acidic residues" evidence="6">
    <location>
        <begin position="158"/>
        <end position="170"/>
    </location>
</feature>
<feature type="compositionally biased region" description="Basic and acidic residues" evidence="6">
    <location>
        <begin position="1215"/>
        <end position="1224"/>
    </location>
</feature>